<evidence type="ECO:0000256" key="1">
    <source>
        <dbReference type="ARBA" id="ARBA00000213"/>
    </source>
</evidence>
<feature type="domain" description="Toprim" evidence="11">
    <location>
        <begin position="3"/>
        <end position="145"/>
    </location>
</feature>
<organism evidence="13 14">
    <name type="scientific">Oikeobacillus pervagus</name>
    <dbReference type="NCBI Taxonomy" id="1325931"/>
    <lineage>
        <taxon>Bacteria</taxon>
        <taxon>Bacillati</taxon>
        <taxon>Bacillota</taxon>
        <taxon>Bacilli</taxon>
        <taxon>Bacillales</taxon>
        <taxon>Bacillaceae</taxon>
        <taxon>Oikeobacillus</taxon>
    </lineage>
</organism>
<dbReference type="InterPro" id="IPR023405">
    <property type="entry name" value="Topo_IA_core_domain"/>
</dbReference>
<dbReference type="AlphaFoldDB" id="A0AAJ1T039"/>
<keyword evidence="14" id="KW-1185">Reference proteome</keyword>
<dbReference type="GO" id="GO:0003677">
    <property type="term" value="F:DNA binding"/>
    <property type="evidence" value="ECO:0007669"/>
    <property type="project" value="UniProtKB-KW"/>
</dbReference>
<evidence type="ECO:0000256" key="5">
    <source>
        <dbReference type="ARBA" id="ARBA00023125"/>
    </source>
</evidence>
<comment type="caution">
    <text evidence="13">The sequence shown here is derived from an EMBL/GenBank/DDBJ whole genome shotgun (WGS) entry which is preliminary data.</text>
</comment>
<dbReference type="Pfam" id="PF01131">
    <property type="entry name" value="Topoisom_bac"/>
    <property type="match status" value="1"/>
</dbReference>
<dbReference type="InterPro" id="IPR003602">
    <property type="entry name" value="Topo_IA_DNA-bd_dom"/>
</dbReference>
<accession>A0AAJ1T039</accession>
<keyword evidence="4" id="KW-0799">Topoisomerase</keyword>
<reference evidence="13" key="1">
    <citation type="submission" date="2023-07" db="EMBL/GenBank/DDBJ databases">
        <title>Genomic Encyclopedia of Type Strains, Phase IV (KMG-IV): sequencing the most valuable type-strain genomes for metagenomic binning, comparative biology and taxonomic classification.</title>
        <authorList>
            <person name="Goeker M."/>
        </authorList>
    </citation>
    <scope>NUCLEOTIDE SEQUENCE</scope>
    <source>
        <strain evidence="13">DSM 23947</strain>
    </source>
</reference>
<dbReference type="SMART" id="SM00493">
    <property type="entry name" value="TOPRIM"/>
    <property type="match status" value="1"/>
</dbReference>
<dbReference type="GO" id="GO:0006310">
    <property type="term" value="P:DNA recombination"/>
    <property type="evidence" value="ECO:0007669"/>
    <property type="project" value="TreeGrafter"/>
</dbReference>
<proteinExistence type="inferred from homology"/>
<dbReference type="Gene3D" id="3.40.50.140">
    <property type="match status" value="1"/>
</dbReference>
<dbReference type="InterPro" id="IPR000380">
    <property type="entry name" value="Topo_IA"/>
</dbReference>
<dbReference type="InterPro" id="IPR013497">
    <property type="entry name" value="Topo_IA_cen"/>
</dbReference>
<evidence type="ECO:0000256" key="9">
    <source>
        <dbReference type="ARBA" id="ARBA00032235"/>
    </source>
</evidence>
<dbReference type="Gene3D" id="2.70.20.10">
    <property type="entry name" value="Topoisomerase I, domain 3"/>
    <property type="match status" value="1"/>
</dbReference>
<dbReference type="PANTHER" id="PTHR11390:SF21">
    <property type="entry name" value="DNA TOPOISOMERASE 3-ALPHA"/>
    <property type="match status" value="1"/>
</dbReference>
<comment type="similarity">
    <text evidence="2">Belongs to the type IA topoisomerase family.</text>
</comment>
<dbReference type="PANTHER" id="PTHR11390">
    <property type="entry name" value="PROKARYOTIC DNA TOPOISOMERASE"/>
    <property type="match status" value="1"/>
</dbReference>
<protein>
    <recommendedName>
        <fullName evidence="3">DNA topoisomerase</fullName>
        <ecNumber evidence="3">5.6.2.1</ecNumber>
    </recommendedName>
    <alternativeName>
        <fullName evidence="10">Omega-protein</fullName>
    </alternativeName>
    <alternativeName>
        <fullName evidence="9">Relaxing enzyme</fullName>
    </alternativeName>
    <alternativeName>
        <fullName evidence="7">Swivelase</fullName>
    </alternativeName>
    <alternativeName>
        <fullName evidence="8">Untwisting enzyme</fullName>
    </alternativeName>
</protein>
<dbReference type="GO" id="GO:0006265">
    <property type="term" value="P:DNA topological change"/>
    <property type="evidence" value="ECO:0007669"/>
    <property type="project" value="InterPro"/>
</dbReference>
<dbReference type="GO" id="GO:0043597">
    <property type="term" value="C:cytoplasmic replication fork"/>
    <property type="evidence" value="ECO:0007669"/>
    <property type="project" value="TreeGrafter"/>
</dbReference>
<evidence type="ECO:0000256" key="4">
    <source>
        <dbReference type="ARBA" id="ARBA00023029"/>
    </source>
</evidence>
<evidence type="ECO:0000313" key="14">
    <source>
        <dbReference type="Proteomes" id="UP001237207"/>
    </source>
</evidence>
<evidence type="ECO:0000256" key="7">
    <source>
        <dbReference type="ARBA" id="ARBA00030003"/>
    </source>
</evidence>
<dbReference type="InterPro" id="IPR013825">
    <property type="entry name" value="Topo_IA_cen_sub2"/>
</dbReference>
<evidence type="ECO:0000256" key="10">
    <source>
        <dbReference type="ARBA" id="ARBA00032877"/>
    </source>
</evidence>
<dbReference type="InterPro" id="IPR013824">
    <property type="entry name" value="Topo_IA_cen_sub1"/>
</dbReference>
<keyword evidence="5" id="KW-0238">DNA-binding</keyword>
<feature type="domain" description="Topo IA-type catalytic" evidence="12">
    <location>
        <begin position="163"/>
        <end position="511"/>
    </location>
</feature>
<dbReference type="EC" id="5.6.2.1" evidence="3"/>
<dbReference type="Gene3D" id="1.10.460.10">
    <property type="entry name" value="Topoisomerase I, domain 2"/>
    <property type="match status" value="1"/>
</dbReference>
<evidence type="ECO:0000256" key="3">
    <source>
        <dbReference type="ARBA" id="ARBA00012891"/>
    </source>
</evidence>
<keyword evidence="6 13" id="KW-0413">Isomerase</keyword>
<dbReference type="PROSITE" id="PS52039">
    <property type="entry name" value="TOPO_IA_2"/>
    <property type="match status" value="1"/>
</dbReference>
<dbReference type="SUPFAM" id="SSF56712">
    <property type="entry name" value="Prokaryotic type I DNA topoisomerase"/>
    <property type="match status" value="1"/>
</dbReference>
<evidence type="ECO:0000259" key="11">
    <source>
        <dbReference type="PROSITE" id="PS50880"/>
    </source>
</evidence>
<dbReference type="EMBL" id="JAUSUC010000034">
    <property type="protein sequence ID" value="MDQ0216055.1"/>
    <property type="molecule type" value="Genomic_DNA"/>
</dbReference>
<dbReference type="CDD" id="cd03362">
    <property type="entry name" value="TOPRIM_TopoIA_TopoIII"/>
    <property type="match status" value="1"/>
</dbReference>
<dbReference type="PRINTS" id="PR00417">
    <property type="entry name" value="PRTPISMRASEI"/>
</dbReference>
<comment type="catalytic activity">
    <reaction evidence="1">
        <text>ATP-independent breakage of single-stranded DNA, followed by passage and rejoining.</text>
        <dbReference type="EC" id="5.6.2.1"/>
    </reaction>
</comment>
<dbReference type="GO" id="GO:0006281">
    <property type="term" value="P:DNA repair"/>
    <property type="evidence" value="ECO:0007669"/>
    <property type="project" value="TreeGrafter"/>
</dbReference>
<dbReference type="InterPro" id="IPR003601">
    <property type="entry name" value="Topo_IA_2"/>
</dbReference>
<dbReference type="GO" id="GO:0003917">
    <property type="term" value="F:DNA topoisomerase type I (single strand cut, ATP-independent) activity"/>
    <property type="evidence" value="ECO:0007669"/>
    <property type="project" value="UniProtKB-EC"/>
</dbReference>
<evidence type="ECO:0000256" key="6">
    <source>
        <dbReference type="ARBA" id="ARBA00023235"/>
    </source>
</evidence>
<dbReference type="Proteomes" id="UP001237207">
    <property type="component" value="Unassembled WGS sequence"/>
</dbReference>
<gene>
    <name evidence="13" type="ORF">J2S13_002477</name>
</gene>
<sequence length="511" mass="59347">MSKTLILTEKPSVAKNIADALKIKSRQDGYFEGNDYIITWAFGHLLQLFDAKDYDEKMAKWRTENFPFIPDKFRYKVKSNQKNRDKEDLGAKKQLKIIYSLIKRNDVTNLISACDYDREGQIIGDTILYKIRHGKKVYRLLLNEWTPNEILKGLNNIISNDEMIPLRNAGIGRQWADWTIGINLTSMATLKYQEGKGQALNIGRVLLPTLKIIYDRDKEIENFVPEDYFKLKALFATLSGSEYEGIYHLNNEDKFKDKQILMDIHSLLSGKEGAVSEKNVEKKNEYPPYLFNLSNLQGFITNKYQGWTSDKVLRISQSLYEKKLITYPRTSSNFLDESLVERAENVLNVLKKGLPYESELRFTRTKRVFNNEKVESHSAIIPTYLVPKSLTKDEMIVYNAVKNRFLMQFMPIAEYEETTLTTIVNNVEGEFLSKGRVQLVEGWKKVEEIETKESTLPFVEINENVTVKNHEVTANKTKPPKYHTEKTLLRVMETAGYRSFFKWAESIKLVI</sequence>
<dbReference type="InterPro" id="IPR034144">
    <property type="entry name" value="TOPRIM_TopoIII"/>
</dbReference>
<dbReference type="PROSITE" id="PS50880">
    <property type="entry name" value="TOPRIM"/>
    <property type="match status" value="1"/>
</dbReference>
<dbReference type="SMART" id="SM00436">
    <property type="entry name" value="TOP1Bc"/>
    <property type="match status" value="1"/>
</dbReference>
<dbReference type="SMART" id="SM00437">
    <property type="entry name" value="TOP1Ac"/>
    <property type="match status" value="1"/>
</dbReference>
<dbReference type="Pfam" id="PF01751">
    <property type="entry name" value="Toprim"/>
    <property type="match status" value="1"/>
</dbReference>
<evidence type="ECO:0000256" key="2">
    <source>
        <dbReference type="ARBA" id="ARBA00009446"/>
    </source>
</evidence>
<dbReference type="PROSITE" id="PS00396">
    <property type="entry name" value="TOPO_IA_1"/>
    <property type="match status" value="1"/>
</dbReference>
<dbReference type="InterPro" id="IPR013826">
    <property type="entry name" value="Topo_IA_cen_sub3"/>
</dbReference>
<dbReference type="InterPro" id="IPR006171">
    <property type="entry name" value="TOPRIM_dom"/>
</dbReference>
<dbReference type="RefSeq" id="WP_370874033.1">
    <property type="nucleotide sequence ID" value="NZ_JAUSUC010000034.1"/>
</dbReference>
<dbReference type="InterPro" id="IPR023406">
    <property type="entry name" value="Topo_IA_AS"/>
</dbReference>
<evidence type="ECO:0000259" key="12">
    <source>
        <dbReference type="PROSITE" id="PS52039"/>
    </source>
</evidence>
<name>A0AAJ1T039_9BACI</name>
<evidence type="ECO:0000313" key="13">
    <source>
        <dbReference type="EMBL" id="MDQ0216055.1"/>
    </source>
</evidence>
<evidence type="ECO:0000256" key="8">
    <source>
        <dbReference type="ARBA" id="ARBA00031985"/>
    </source>
</evidence>
<dbReference type="Gene3D" id="1.10.290.10">
    <property type="entry name" value="Topoisomerase I, domain 4"/>
    <property type="match status" value="1"/>
</dbReference>